<evidence type="ECO:0000313" key="2">
    <source>
        <dbReference type="Proteomes" id="UP000774570"/>
    </source>
</evidence>
<gene>
    <name evidence="1" type="ORF">K1Y72_07875</name>
</gene>
<reference evidence="1 2" key="1">
    <citation type="submission" date="2021-07" db="EMBL/GenBank/DDBJ databases">
        <title>Actinomadura sp. PM05-2 isolated from lichen.</title>
        <authorList>
            <person name="Somphong A."/>
            <person name="Phongsopitanun W."/>
            <person name="Tanasupawat S."/>
            <person name="Peongsungnone V."/>
        </authorList>
    </citation>
    <scope>NUCLEOTIDE SEQUENCE [LARGE SCALE GENOMIC DNA]</scope>
    <source>
        <strain evidence="1 2">PM05-2</strain>
    </source>
</reference>
<organism evidence="1 2">
    <name type="scientific">Actinomadura parmotrematis</name>
    <dbReference type="NCBI Taxonomy" id="2864039"/>
    <lineage>
        <taxon>Bacteria</taxon>
        <taxon>Bacillati</taxon>
        <taxon>Actinomycetota</taxon>
        <taxon>Actinomycetes</taxon>
        <taxon>Streptosporangiales</taxon>
        <taxon>Thermomonosporaceae</taxon>
        <taxon>Actinomadura</taxon>
    </lineage>
</organism>
<dbReference type="RefSeq" id="WP_220164711.1">
    <property type="nucleotide sequence ID" value="NZ_JAIBOA010000004.1"/>
</dbReference>
<dbReference type="Pfam" id="PF10127">
    <property type="entry name" value="RlaP"/>
    <property type="match status" value="1"/>
</dbReference>
<keyword evidence="2" id="KW-1185">Reference proteome</keyword>
<sequence length="226" mass="25409">MDHSLVRDHTVLAVVAGSRAYGLATALSDTDRRGVYAAPAALFWRLDKPPAHIEGPLDEQFSWEIERFCELALKGNPTILECLWSPLVERVAPTGEELLAIRGAFLSRLVHRTFGGYADAQFRKIEQDLRNQGEIRWKHAMHMLRLLASGRHLLETGEPLVHVGDLSERLLAVRRGDVPWDEVAAWRADLTADLDKALATTPLPETPDRDRVQDLLISVRRRSLDA</sequence>
<dbReference type="PANTHER" id="PTHR34817:SF2">
    <property type="entry name" value="NUCLEOTIDYLTRANSFERASE"/>
    <property type="match status" value="1"/>
</dbReference>
<dbReference type="InterPro" id="IPR018775">
    <property type="entry name" value="RlaP"/>
</dbReference>
<dbReference type="Proteomes" id="UP000774570">
    <property type="component" value="Unassembled WGS sequence"/>
</dbReference>
<name>A0ABS7FRU9_9ACTN</name>
<dbReference type="EMBL" id="JAIBOA010000004">
    <property type="protein sequence ID" value="MBW8482277.1"/>
    <property type="molecule type" value="Genomic_DNA"/>
</dbReference>
<protein>
    <submittedName>
        <fullName evidence="1">Nucleotidyltransferase domain-containing protein</fullName>
    </submittedName>
</protein>
<evidence type="ECO:0000313" key="1">
    <source>
        <dbReference type="EMBL" id="MBW8482277.1"/>
    </source>
</evidence>
<comment type="caution">
    <text evidence="1">The sequence shown here is derived from an EMBL/GenBank/DDBJ whole genome shotgun (WGS) entry which is preliminary data.</text>
</comment>
<dbReference type="PANTHER" id="PTHR34817">
    <property type="entry name" value="NUCLEOTIDYLTRANSFERASE"/>
    <property type="match status" value="1"/>
</dbReference>
<proteinExistence type="predicted"/>
<accession>A0ABS7FRU9</accession>